<dbReference type="AlphaFoldDB" id="A0A1N7LZL5"/>
<gene>
    <name evidence="1" type="ORF">SAMN05421788_1011241</name>
</gene>
<proteinExistence type="predicted"/>
<dbReference type="Proteomes" id="UP000186917">
    <property type="component" value="Unassembled WGS sequence"/>
</dbReference>
<sequence>MGPWKDTSAPYRDVSSRTLFGIAKVENIGKRAGKNPEQQKSRYESGLFEKCICNRVLGVPLYFLF</sequence>
<reference evidence="2" key="1">
    <citation type="submission" date="2017-01" db="EMBL/GenBank/DDBJ databases">
        <authorList>
            <person name="Varghese N."/>
            <person name="Submissions S."/>
        </authorList>
    </citation>
    <scope>NUCLEOTIDE SEQUENCE [LARGE SCALE GENOMIC DNA]</scope>
    <source>
        <strain evidence="2">DSM 21054</strain>
    </source>
</reference>
<name>A0A1N7LZL5_9BACT</name>
<protein>
    <submittedName>
        <fullName evidence="1">Uncharacterized protein</fullName>
    </submittedName>
</protein>
<keyword evidence="2" id="KW-1185">Reference proteome</keyword>
<accession>A0A1N7LZL5</accession>
<evidence type="ECO:0000313" key="1">
    <source>
        <dbReference type="EMBL" id="SIS79264.1"/>
    </source>
</evidence>
<organism evidence="1 2">
    <name type="scientific">Filimonas lacunae</name>
    <dbReference type="NCBI Taxonomy" id="477680"/>
    <lineage>
        <taxon>Bacteria</taxon>
        <taxon>Pseudomonadati</taxon>
        <taxon>Bacteroidota</taxon>
        <taxon>Chitinophagia</taxon>
        <taxon>Chitinophagales</taxon>
        <taxon>Chitinophagaceae</taxon>
        <taxon>Filimonas</taxon>
    </lineage>
</organism>
<dbReference type="EMBL" id="FTOR01000001">
    <property type="protein sequence ID" value="SIS79264.1"/>
    <property type="molecule type" value="Genomic_DNA"/>
</dbReference>
<evidence type="ECO:0000313" key="2">
    <source>
        <dbReference type="Proteomes" id="UP000186917"/>
    </source>
</evidence>